<name>A0AAD6MJQ5_9ROSI</name>
<keyword evidence="2" id="KW-1185">Reference proteome</keyword>
<protein>
    <submittedName>
        <fullName evidence="1">Uncharacterized protein</fullName>
    </submittedName>
</protein>
<accession>A0AAD6MJQ5</accession>
<dbReference type="Proteomes" id="UP001164929">
    <property type="component" value="Chromosome 8"/>
</dbReference>
<evidence type="ECO:0000313" key="1">
    <source>
        <dbReference type="EMBL" id="KAJ6986878.1"/>
    </source>
</evidence>
<proteinExistence type="predicted"/>
<dbReference type="AlphaFoldDB" id="A0AAD6MJQ5"/>
<reference evidence="1" key="1">
    <citation type="journal article" date="2023" name="Mol. Ecol. Resour.">
        <title>Chromosome-level genome assembly of a triploid poplar Populus alba 'Berolinensis'.</title>
        <authorList>
            <person name="Chen S."/>
            <person name="Yu Y."/>
            <person name="Wang X."/>
            <person name="Wang S."/>
            <person name="Zhang T."/>
            <person name="Zhou Y."/>
            <person name="He R."/>
            <person name="Meng N."/>
            <person name="Wang Y."/>
            <person name="Liu W."/>
            <person name="Liu Z."/>
            <person name="Liu J."/>
            <person name="Guo Q."/>
            <person name="Huang H."/>
            <person name="Sederoff R.R."/>
            <person name="Wang G."/>
            <person name="Qu G."/>
            <person name="Chen S."/>
        </authorList>
    </citation>
    <scope>NUCLEOTIDE SEQUENCE</scope>
    <source>
        <strain evidence="1">SC-2020</strain>
    </source>
</reference>
<organism evidence="1 2">
    <name type="scientific">Populus alba x Populus x berolinensis</name>
    <dbReference type="NCBI Taxonomy" id="444605"/>
    <lineage>
        <taxon>Eukaryota</taxon>
        <taxon>Viridiplantae</taxon>
        <taxon>Streptophyta</taxon>
        <taxon>Embryophyta</taxon>
        <taxon>Tracheophyta</taxon>
        <taxon>Spermatophyta</taxon>
        <taxon>Magnoliopsida</taxon>
        <taxon>eudicotyledons</taxon>
        <taxon>Gunneridae</taxon>
        <taxon>Pentapetalae</taxon>
        <taxon>rosids</taxon>
        <taxon>fabids</taxon>
        <taxon>Malpighiales</taxon>
        <taxon>Salicaceae</taxon>
        <taxon>Saliceae</taxon>
        <taxon>Populus</taxon>
    </lineage>
</organism>
<evidence type="ECO:0000313" key="2">
    <source>
        <dbReference type="Proteomes" id="UP001164929"/>
    </source>
</evidence>
<comment type="caution">
    <text evidence="1">The sequence shown here is derived from an EMBL/GenBank/DDBJ whole genome shotgun (WGS) entry which is preliminary data.</text>
</comment>
<dbReference type="EMBL" id="JAQIZT010000008">
    <property type="protein sequence ID" value="KAJ6986878.1"/>
    <property type="molecule type" value="Genomic_DNA"/>
</dbReference>
<gene>
    <name evidence="1" type="ORF">NC653_020189</name>
</gene>
<sequence>MYVTLSDLVKKISTIETNMSRPQKITNTAKKIETSLASSFRTCSSLARQAGAESGLITLASVRGFAEESKHNNLRVRK</sequence>